<dbReference type="GO" id="GO:0016020">
    <property type="term" value="C:membrane"/>
    <property type="evidence" value="ECO:0007669"/>
    <property type="project" value="UniProtKB-SubCell"/>
</dbReference>
<dbReference type="AlphaFoldDB" id="A0A2G2X273"/>
<keyword evidence="8" id="KW-1185">Reference proteome</keyword>
<dbReference type="EMBL" id="MLFT02000003">
    <property type="protein sequence ID" value="PHT51543.1"/>
    <property type="molecule type" value="Genomic_DNA"/>
</dbReference>
<dbReference type="PANTHER" id="PTHR31621:SF6">
    <property type="entry name" value="PROTEIN DMP7"/>
    <property type="match status" value="1"/>
</dbReference>
<evidence type="ECO:0000256" key="2">
    <source>
        <dbReference type="ARBA" id="ARBA00008707"/>
    </source>
</evidence>
<evidence type="ECO:0000256" key="5">
    <source>
        <dbReference type="ARBA" id="ARBA00023136"/>
    </source>
</evidence>
<sequence length="262" mass="28663">MEATKKISNAVANSNNNIPSISPQDILKAVTNINNNIPSIIPQDIQKAVANYTEKSGTESTVTSENQLEIPLLEDEQIVEKPKKTPAQKVIRKTFKKTALLSNLLPSGSVIAFQILSPVVTHEGQCLSSISHSMTLFLLGICGISCFCLCFTDSFRDERGKVRYGLATFRGLWTIDGSCPPEDAEKYKLKFLDFFHALLSILCFGAVAAFDQNVLKCLYPSPSPDAQEILAMLPMAVGLVCTLMFVAFPTTRHGIGFPLSRC</sequence>
<dbReference type="STRING" id="33114.A0A2G2X273"/>
<proteinExistence type="inferred from homology"/>
<evidence type="ECO:0000313" key="7">
    <source>
        <dbReference type="EMBL" id="PHT51543.1"/>
    </source>
</evidence>
<name>A0A2G2X273_CAPBA</name>
<reference evidence="8" key="2">
    <citation type="journal article" date="2017" name="J. Anim. Genet.">
        <title>Multiple reference genome sequences of hot pepper reveal the massive evolution of plant disease resistance genes by retroduplication.</title>
        <authorList>
            <person name="Kim S."/>
            <person name="Park J."/>
            <person name="Yeom S.-I."/>
            <person name="Kim Y.-M."/>
            <person name="Seo E."/>
            <person name="Kim K.-T."/>
            <person name="Kim M.-S."/>
            <person name="Lee J.M."/>
            <person name="Cheong K."/>
            <person name="Shin H.-S."/>
            <person name="Kim S.-B."/>
            <person name="Han K."/>
            <person name="Lee J."/>
            <person name="Park M."/>
            <person name="Lee H.-A."/>
            <person name="Lee H.-Y."/>
            <person name="Lee Y."/>
            <person name="Oh S."/>
            <person name="Lee J.H."/>
            <person name="Choi E."/>
            <person name="Choi E."/>
            <person name="Lee S.E."/>
            <person name="Jeon J."/>
            <person name="Kim H."/>
            <person name="Choi G."/>
            <person name="Song H."/>
            <person name="Lee J."/>
            <person name="Lee S.-C."/>
            <person name="Kwon J.-K."/>
            <person name="Lee H.-Y."/>
            <person name="Koo N."/>
            <person name="Hong Y."/>
            <person name="Kim R.W."/>
            <person name="Kang W.-H."/>
            <person name="Huh J.H."/>
            <person name="Kang B.-C."/>
            <person name="Yang T.-J."/>
            <person name="Lee Y.-H."/>
            <person name="Bennetzen J.L."/>
            <person name="Choi D."/>
        </authorList>
    </citation>
    <scope>NUCLEOTIDE SEQUENCE [LARGE SCALE GENOMIC DNA]</scope>
    <source>
        <strain evidence="8">cv. PBC81</strain>
    </source>
</reference>
<dbReference type="OrthoDB" id="525686at2759"/>
<dbReference type="PANTHER" id="PTHR31621">
    <property type="entry name" value="PROTEIN DMP3"/>
    <property type="match status" value="1"/>
</dbReference>
<dbReference type="InterPro" id="IPR007770">
    <property type="entry name" value="DMP"/>
</dbReference>
<evidence type="ECO:0000256" key="1">
    <source>
        <dbReference type="ARBA" id="ARBA00004141"/>
    </source>
</evidence>
<evidence type="ECO:0000256" key="6">
    <source>
        <dbReference type="SAM" id="Phobius"/>
    </source>
</evidence>
<organism evidence="7 8">
    <name type="scientific">Capsicum baccatum</name>
    <name type="common">Peruvian pepper</name>
    <dbReference type="NCBI Taxonomy" id="33114"/>
    <lineage>
        <taxon>Eukaryota</taxon>
        <taxon>Viridiplantae</taxon>
        <taxon>Streptophyta</taxon>
        <taxon>Embryophyta</taxon>
        <taxon>Tracheophyta</taxon>
        <taxon>Spermatophyta</taxon>
        <taxon>Magnoliopsida</taxon>
        <taxon>eudicotyledons</taxon>
        <taxon>Gunneridae</taxon>
        <taxon>Pentapetalae</taxon>
        <taxon>asterids</taxon>
        <taxon>lamiids</taxon>
        <taxon>Solanales</taxon>
        <taxon>Solanaceae</taxon>
        <taxon>Solanoideae</taxon>
        <taxon>Capsiceae</taxon>
        <taxon>Capsicum</taxon>
    </lineage>
</organism>
<evidence type="ECO:0000256" key="4">
    <source>
        <dbReference type="ARBA" id="ARBA00022989"/>
    </source>
</evidence>
<keyword evidence="4 6" id="KW-1133">Transmembrane helix</keyword>
<evidence type="ECO:0000256" key="3">
    <source>
        <dbReference type="ARBA" id="ARBA00022692"/>
    </source>
</evidence>
<reference evidence="7 8" key="1">
    <citation type="journal article" date="2017" name="Genome Biol.">
        <title>New reference genome sequences of hot pepper reveal the massive evolution of plant disease-resistance genes by retroduplication.</title>
        <authorList>
            <person name="Kim S."/>
            <person name="Park J."/>
            <person name="Yeom S.I."/>
            <person name="Kim Y.M."/>
            <person name="Seo E."/>
            <person name="Kim K.T."/>
            <person name="Kim M.S."/>
            <person name="Lee J.M."/>
            <person name="Cheong K."/>
            <person name="Shin H.S."/>
            <person name="Kim S.B."/>
            <person name="Han K."/>
            <person name="Lee J."/>
            <person name="Park M."/>
            <person name="Lee H.A."/>
            <person name="Lee H.Y."/>
            <person name="Lee Y."/>
            <person name="Oh S."/>
            <person name="Lee J.H."/>
            <person name="Choi E."/>
            <person name="Choi E."/>
            <person name="Lee S.E."/>
            <person name="Jeon J."/>
            <person name="Kim H."/>
            <person name="Choi G."/>
            <person name="Song H."/>
            <person name="Lee J."/>
            <person name="Lee S.C."/>
            <person name="Kwon J.K."/>
            <person name="Lee H.Y."/>
            <person name="Koo N."/>
            <person name="Hong Y."/>
            <person name="Kim R.W."/>
            <person name="Kang W.H."/>
            <person name="Huh J.H."/>
            <person name="Kang B.C."/>
            <person name="Yang T.J."/>
            <person name="Lee Y.H."/>
            <person name="Bennetzen J.L."/>
            <person name="Choi D."/>
        </authorList>
    </citation>
    <scope>NUCLEOTIDE SEQUENCE [LARGE SCALE GENOMIC DNA]</scope>
    <source>
        <strain evidence="8">cv. PBC81</strain>
    </source>
</reference>
<gene>
    <name evidence="7" type="ORF">CQW23_06005</name>
</gene>
<comment type="caution">
    <text evidence="7">The sequence shown here is derived from an EMBL/GenBank/DDBJ whole genome shotgun (WGS) entry which is preliminary data.</text>
</comment>
<feature type="transmembrane region" description="Helical" evidence="6">
    <location>
        <begin position="136"/>
        <end position="155"/>
    </location>
</feature>
<feature type="transmembrane region" description="Helical" evidence="6">
    <location>
        <begin position="229"/>
        <end position="248"/>
    </location>
</feature>
<feature type="transmembrane region" description="Helical" evidence="6">
    <location>
        <begin position="98"/>
        <end position="116"/>
    </location>
</feature>
<feature type="transmembrane region" description="Helical" evidence="6">
    <location>
        <begin position="191"/>
        <end position="209"/>
    </location>
</feature>
<comment type="subcellular location">
    <subcellularLocation>
        <location evidence="1">Membrane</location>
        <topology evidence="1">Multi-pass membrane protein</topology>
    </subcellularLocation>
</comment>
<dbReference type="GO" id="GO:0010256">
    <property type="term" value="P:endomembrane system organization"/>
    <property type="evidence" value="ECO:0007669"/>
    <property type="project" value="TreeGrafter"/>
</dbReference>
<dbReference type="Pfam" id="PF05078">
    <property type="entry name" value="DUF679"/>
    <property type="match status" value="1"/>
</dbReference>
<dbReference type="Proteomes" id="UP000224567">
    <property type="component" value="Unassembled WGS sequence"/>
</dbReference>
<dbReference type="GO" id="GO:0005737">
    <property type="term" value="C:cytoplasm"/>
    <property type="evidence" value="ECO:0007669"/>
    <property type="project" value="UniProtKB-ARBA"/>
</dbReference>
<comment type="similarity">
    <text evidence="2">Belongs to the plant DMP1 protein family.</text>
</comment>
<accession>A0A2G2X273</accession>
<keyword evidence="3 6" id="KW-0812">Transmembrane</keyword>
<evidence type="ECO:0000313" key="8">
    <source>
        <dbReference type="Proteomes" id="UP000224567"/>
    </source>
</evidence>
<keyword evidence="5 6" id="KW-0472">Membrane</keyword>
<protein>
    <submittedName>
        <fullName evidence="7">Uncharacterized protein</fullName>
    </submittedName>
</protein>